<proteinExistence type="inferred from homology"/>
<dbReference type="PIRSF" id="PIRSF016020">
    <property type="entry name" value="PHexose_mutarotase"/>
    <property type="match status" value="1"/>
</dbReference>
<dbReference type="CDD" id="cd09020">
    <property type="entry name" value="D-hex-6-P-epi_like"/>
    <property type="match status" value="1"/>
</dbReference>
<evidence type="ECO:0000256" key="4">
    <source>
        <dbReference type="PIRNR" id="PIRNR016020"/>
    </source>
</evidence>
<sequence length="285" mass="31954">MSTHQPRLIDVHGQPAVHLRAPDGAQAIVLLHGAQVVSWVPAGGEERLYLSEASGFADGQAVRGGVPVIFPQFEQRGPLPRHGFARTRRWELQRTDTGRDDAIAVLRLCDDERTREQWPHAFGAELTVAVGGTRLDVELEVEHRGEADAPAFSFTAALHTYLRVREVEETRLEGLRGLRYHDNVRGSESVQDLYALSIDDEVDRIYFDATRPLQLQEPHRTLTIESQQFPDVVVWNPWQDKTARLADLPPLGFRRMLCVEAAAIGRPIVLAPGEQWWGRQTLVAG</sequence>
<evidence type="ECO:0000256" key="3">
    <source>
        <dbReference type="ARBA" id="ARBA00023235"/>
    </source>
</evidence>
<protein>
    <recommendedName>
        <fullName evidence="4">Putative glucose-6-phosphate 1-epimerase</fullName>
        <ecNumber evidence="4">5.1.3.15</ecNumber>
    </recommendedName>
</protein>
<dbReference type="InterPro" id="IPR025532">
    <property type="entry name" value="G6P_1-epimerase"/>
</dbReference>
<evidence type="ECO:0000256" key="2">
    <source>
        <dbReference type="ARBA" id="ARBA00005866"/>
    </source>
</evidence>
<dbReference type="PANTHER" id="PTHR11122:SF13">
    <property type="entry name" value="GLUCOSE-6-PHOSPHATE 1-EPIMERASE"/>
    <property type="match status" value="1"/>
</dbReference>
<dbReference type="Gene3D" id="2.70.98.10">
    <property type="match status" value="1"/>
</dbReference>
<gene>
    <name evidence="5" type="ORF">M8A51_01010</name>
</gene>
<dbReference type="PANTHER" id="PTHR11122">
    <property type="entry name" value="APOSPORY-ASSOCIATED PROTEIN C-RELATED"/>
    <property type="match status" value="1"/>
</dbReference>
<dbReference type="Proteomes" id="UP001165541">
    <property type="component" value="Unassembled WGS sequence"/>
</dbReference>
<comment type="catalytic activity">
    <reaction evidence="1">
        <text>alpha-D-glucose 6-phosphate = beta-D-glucose 6-phosphate</text>
        <dbReference type="Rhea" id="RHEA:16249"/>
        <dbReference type="ChEBI" id="CHEBI:58225"/>
        <dbReference type="ChEBI" id="CHEBI:58247"/>
        <dbReference type="EC" id="5.1.3.15"/>
    </reaction>
</comment>
<dbReference type="InterPro" id="IPR008183">
    <property type="entry name" value="Aldose_1/G6P_1-epimerase"/>
</dbReference>
<dbReference type="Pfam" id="PF01263">
    <property type="entry name" value="Aldose_epim"/>
    <property type="match status" value="1"/>
</dbReference>
<keyword evidence="6" id="KW-1185">Reference proteome</keyword>
<dbReference type="InterPro" id="IPR011013">
    <property type="entry name" value="Gal_mutarotase_sf_dom"/>
</dbReference>
<dbReference type="InterPro" id="IPR014718">
    <property type="entry name" value="GH-type_carb-bd"/>
</dbReference>
<accession>A0ABT0YI95</accession>
<comment type="similarity">
    <text evidence="2 4">Belongs to the glucose-6-phosphate 1-epimerase family.</text>
</comment>
<name>A0ABT0YI95_9BURK</name>
<dbReference type="EMBL" id="JAMKFE010000001">
    <property type="protein sequence ID" value="MCM5678109.1"/>
    <property type="molecule type" value="Genomic_DNA"/>
</dbReference>
<dbReference type="EC" id="5.1.3.15" evidence="4"/>
<dbReference type="RefSeq" id="WP_251776229.1">
    <property type="nucleotide sequence ID" value="NZ_JAMKFE010000001.1"/>
</dbReference>
<comment type="caution">
    <text evidence="5">The sequence shown here is derived from an EMBL/GenBank/DDBJ whole genome shotgun (WGS) entry which is preliminary data.</text>
</comment>
<dbReference type="SUPFAM" id="SSF74650">
    <property type="entry name" value="Galactose mutarotase-like"/>
    <property type="match status" value="1"/>
</dbReference>
<organism evidence="5 6">
    <name type="scientific">Caldimonas mangrovi</name>
    <dbReference type="NCBI Taxonomy" id="2944811"/>
    <lineage>
        <taxon>Bacteria</taxon>
        <taxon>Pseudomonadati</taxon>
        <taxon>Pseudomonadota</taxon>
        <taxon>Betaproteobacteria</taxon>
        <taxon>Burkholderiales</taxon>
        <taxon>Sphaerotilaceae</taxon>
        <taxon>Caldimonas</taxon>
    </lineage>
</organism>
<evidence type="ECO:0000313" key="5">
    <source>
        <dbReference type="EMBL" id="MCM5678109.1"/>
    </source>
</evidence>
<evidence type="ECO:0000313" key="6">
    <source>
        <dbReference type="Proteomes" id="UP001165541"/>
    </source>
</evidence>
<evidence type="ECO:0000256" key="1">
    <source>
        <dbReference type="ARBA" id="ARBA00001096"/>
    </source>
</evidence>
<reference evidence="5" key="1">
    <citation type="submission" date="2022-05" db="EMBL/GenBank/DDBJ databases">
        <title>Schlegelella sp. nov., isolated from mangrove soil.</title>
        <authorList>
            <person name="Liu Y."/>
            <person name="Ge X."/>
            <person name="Liu W."/>
        </authorList>
    </citation>
    <scope>NUCLEOTIDE SEQUENCE</scope>
    <source>
        <strain evidence="5">S2-27</strain>
    </source>
</reference>
<keyword evidence="3 4" id="KW-0413">Isomerase</keyword>